<protein>
    <submittedName>
        <fullName evidence="1">Uncharacterized protein</fullName>
    </submittedName>
</protein>
<gene>
    <name evidence="1" type="ORF">BN2614_LOCUS1</name>
</gene>
<name>A0A9X9LKZ9_GULGU</name>
<comment type="caution">
    <text evidence="1">The sequence shown here is derived from an EMBL/GenBank/DDBJ whole genome shotgun (WGS) entry which is preliminary data.</text>
</comment>
<keyword evidence="2" id="KW-1185">Reference proteome</keyword>
<organism evidence="1 2">
    <name type="scientific">Gulo gulo</name>
    <name type="common">Wolverine</name>
    <name type="synonym">Gluton</name>
    <dbReference type="NCBI Taxonomy" id="48420"/>
    <lineage>
        <taxon>Eukaryota</taxon>
        <taxon>Metazoa</taxon>
        <taxon>Chordata</taxon>
        <taxon>Craniata</taxon>
        <taxon>Vertebrata</taxon>
        <taxon>Euteleostomi</taxon>
        <taxon>Mammalia</taxon>
        <taxon>Eutheria</taxon>
        <taxon>Laurasiatheria</taxon>
        <taxon>Carnivora</taxon>
        <taxon>Caniformia</taxon>
        <taxon>Musteloidea</taxon>
        <taxon>Mustelidae</taxon>
        <taxon>Guloninae</taxon>
        <taxon>Gulo</taxon>
    </lineage>
</organism>
<accession>A0A9X9LKZ9</accession>
<evidence type="ECO:0000313" key="1">
    <source>
        <dbReference type="EMBL" id="VCW71815.1"/>
    </source>
</evidence>
<dbReference type="AlphaFoldDB" id="A0A9X9LKZ9"/>
<reference evidence="1 2" key="1">
    <citation type="submission" date="2018-10" db="EMBL/GenBank/DDBJ databases">
        <authorList>
            <person name="Ekblom R."/>
            <person name="Jareborg N."/>
        </authorList>
    </citation>
    <scope>NUCLEOTIDE SEQUENCE [LARGE SCALE GENOMIC DNA]</scope>
    <source>
        <tissue evidence="1">Muscle</tissue>
    </source>
</reference>
<dbReference type="Proteomes" id="UP000269945">
    <property type="component" value="Unassembled WGS sequence"/>
</dbReference>
<proteinExistence type="predicted"/>
<evidence type="ECO:0000313" key="2">
    <source>
        <dbReference type="Proteomes" id="UP000269945"/>
    </source>
</evidence>
<sequence>MSRTPGWCFPSASPARRAAISREHHQQTPVITVHQRAATRTLGCPWAKSFTPKGQAENIQLS</sequence>
<dbReference type="EMBL" id="CYRY02006606">
    <property type="protein sequence ID" value="VCW71815.1"/>
    <property type="molecule type" value="Genomic_DNA"/>
</dbReference>